<gene>
    <name evidence="3" type="ORF">T265_16043</name>
</gene>
<dbReference type="SUPFAM" id="SSF54001">
    <property type="entry name" value="Cysteine proteinases"/>
    <property type="match status" value="1"/>
</dbReference>
<evidence type="ECO:0000256" key="1">
    <source>
        <dbReference type="ARBA" id="ARBA00008455"/>
    </source>
</evidence>
<proteinExistence type="inferred from homology"/>
<dbReference type="GeneID" id="20330208"/>
<dbReference type="Gene3D" id="3.90.70.10">
    <property type="entry name" value="Cysteine proteinases"/>
    <property type="match status" value="1"/>
</dbReference>
<dbReference type="InterPro" id="IPR013128">
    <property type="entry name" value="Peptidase_C1A"/>
</dbReference>
<feature type="non-terminal residue" evidence="3">
    <location>
        <position position="1"/>
    </location>
</feature>
<evidence type="ECO:0000313" key="3">
    <source>
        <dbReference type="EMBL" id="KER18456.1"/>
    </source>
</evidence>
<reference evidence="3 4" key="1">
    <citation type="submission" date="2013-11" db="EMBL/GenBank/DDBJ databases">
        <title>Opisthorchis viverrini - life in the bile duct.</title>
        <authorList>
            <person name="Young N.D."/>
            <person name="Nagarajan N."/>
            <person name="Lin S.J."/>
            <person name="Korhonen P.K."/>
            <person name="Jex A.R."/>
            <person name="Hall R.S."/>
            <person name="Safavi-Hemami H."/>
            <person name="Kaewkong W."/>
            <person name="Bertrand D."/>
            <person name="Gao S."/>
            <person name="Seet Q."/>
            <person name="Wongkham S."/>
            <person name="Teh B.T."/>
            <person name="Wongkham C."/>
            <person name="Intapan P.M."/>
            <person name="Maleewong W."/>
            <person name="Yang X."/>
            <person name="Hu M."/>
            <person name="Wang Z."/>
            <person name="Hofmann A."/>
            <person name="Sternberg P.W."/>
            <person name="Tan P."/>
            <person name="Wang J."/>
            <person name="Gasser R.B."/>
        </authorList>
    </citation>
    <scope>NUCLEOTIDE SEQUENCE [LARGE SCALE GENOMIC DNA]</scope>
</reference>
<dbReference type="InterPro" id="IPR038765">
    <property type="entry name" value="Papain-like_cys_pep_sf"/>
</dbReference>
<accession>A0A074YUJ0</accession>
<evidence type="ECO:0000259" key="2">
    <source>
        <dbReference type="SMART" id="SM00645"/>
    </source>
</evidence>
<dbReference type="Pfam" id="PF00112">
    <property type="entry name" value="Peptidase_C1"/>
    <property type="match status" value="1"/>
</dbReference>
<dbReference type="AlphaFoldDB" id="A0A074YUJ0"/>
<feature type="non-terminal residue" evidence="3">
    <location>
        <position position="109"/>
    </location>
</feature>
<dbReference type="InterPro" id="IPR000668">
    <property type="entry name" value="Peptidase_C1A_C"/>
</dbReference>
<dbReference type="RefSeq" id="XP_009177797.1">
    <property type="nucleotide sequence ID" value="XM_009179533.1"/>
</dbReference>
<dbReference type="GO" id="GO:0006508">
    <property type="term" value="P:proteolysis"/>
    <property type="evidence" value="ECO:0007669"/>
    <property type="project" value="InterPro"/>
</dbReference>
<dbReference type="Proteomes" id="UP000054324">
    <property type="component" value="Unassembled WGS sequence"/>
</dbReference>
<dbReference type="OrthoDB" id="10253408at2759"/>
<name>A0A074YUJ0_OPIVI</name>
<comment type="similarity">
    <text evidence="1">Belongs to the peptidase C1 family.</text>
</comment>
<dbReference type="PANTHER" id="PTHR12411">
    <property type="entry name" value="CYSTEINE PROTEASE FAMILY C1-RELATED"/>
    <property type="match status" value="1"/>
</dbReference>
<organism evidence="3 4">
    <name type="scientific">Opisthorchis viverrini</name>
    <name type="common">Southeast Asian liver fluke</name>
    <dbReference type="NCBI Taxonomy" id="6198"/>
    <lineage>
        <taxon>Eukaryota</taxon>
        <taxon>Metazoa</taxon>
        <taxon>Spiralia</taxon>
        <taxon>Lophotrochozoa</taxon>
        <taxon>Platyhelminthes</taxon>
        <taxon>Trematoda</taxon>
        <taxon>Digenea</taxon>
        <taxon>Opisthorchiida</taxon>
        <taxon>Opisthorchiata</taxon>
        <taxon>Opisthorchiidae</taxon>
        <taxon>Opisthorchis</taxon>
    </lineage>
</organism>
<sequence length="109" mass="11989">LETLSVQQLVDCSHEGANEGCNGGDAPNAFKYVKNNGGLQLDQDYPYISNITDVPNPQCAYDRSKRAVQITGHVILPYFDEDALLQAVGFYGPVAVSFDARHTSFDDYK</sequence>
<dbReference type="STRING" id="6198.A0A074YUJ0"/>
<dbReference type="KEGG" id="ovi:T265_16043"/>
<feature type="domain" description="Peptidase C1A papain C-terminal" evidence="2">
    <location>
        <begin position="1"/>
        <end position="109"/>
    </location>
</feature>
<dbReference type="GO" id="GO:0008234">
    <property type="term" value="F:cysteine-type peptidase activity"/>
    <property type="evidence" value="ECO:0007669"/>
    <property type="project" value="InterPro"/>
</dbReference>
<evidence type="ECO:0000313" key="4">
    <source>
        <dbReference type="Proteomes" id="UP000054324"/>
    </source>
</evidence>
<protein>
    <recommendedName>
        <fullName evidence="2">Peptidase C1A papain C-terminal domain-containing protein</fullName>
    </recommendedName>
</protein>
<dbReference type="EMBL" id="KL601115">
    <property type="protein sequence ID" value="KER18456.1"/>
    <property type="molecule type" value="Genomic_DNA"/>
</dbReference>
<dbReference type="SMART" id="SM00645">
    <property type="entry name" value="Pept_C1"/>
    <property type="match status" value="1"/>
</dbReference>
<keyword evidence="4" id="KW-1185">Reference proteome</keyword>
<dbReference type="CTD" id="20330208"/>